<keyword evidence="1" id="KW-1133">Transmembrane helix</keyword>
<dbReference type="GO" id="GO:0003824">
    <property type="term" value="F:catalytic activity"/>
    <property type="evidence" value="ECO:0007669"/>
    <property type="project" value="InterPro"/>
</dbReference>
<name>A0A9P5XN97_9AGAR</name>
<dbReference type="PANTHER" id="PTHR14237">
    <property type="entry name" value="MOLYBDOPTERIN COFACTOR SULFURASE MOSC"/>
    <property type="match status" value="1"/>
</dbReference>
<comment type="caution">
    <text evidence="3">The sequence shown here is derived from an EMBL/GenBank/DDBJ whole genome shotgun (WGS) entry which is preliminary data.</text>
</comment>
<protein>
    <recommendedName>
        <fullName evidence="2">MOSC domain-containing protein</fullName>
    </recommendedName>
</protein>
<dbReference type="PANTHER" id="PTHR14237:SF19">
    <property type="entry name" value="MITOCHONDRIAL AMIDOXIME REDUCING COMPONENT 1"/>
    <property type="match status" value="1"/>
</dbReference>
<organism evidence="3 4">
    <name type="scientific">Macrolepiota fuliginosa MF-IS2</name>
    <dbReference type="NCBI Taxonomy" id="1400762"/>
    <lineage>
        <taxon>Eukaryota</taxon>
        <taxon>Fungi</taxon>
        <taxon>Dikarya</taxon>
        <taxon>Basidiomycota</taxon>
        <taxon>Agaricomycotina</taxon>
        <taxon>Agaricomycetes</taxon>
        <taxon>Agaricomycetidae</taxon>
        <taxon>Agaricales</taxon>
        <taxon>Agaricineae</taxon>
        <taxon>Agaricaceae</taxon>
        <taxon>Macrolepiota</taxon>
    </lineage>
</organism>
<dbReference type="AlphaFoldDB" id="A0A9P5XN97"/>
<dbReference type="Proteomes" id="UP000807342">
    <property type="component" value="Unassembled WGS sequence"/>
</dbReference>
<dbReference type="InterPro" id="IPR005303">
    <property type="entry name" value="MOCOS_middle"/>
</dbReference>
<keyword evidence="1" id="KW-0812">Transmembrane</keyword>
<feature type="transmembrane region" description="Helical" evidence="1">
    <location>
        <begin position="20"/>
        <end position="39"/>
    </location>
</feature>
<dbReference type="GO" id="GO:0030170">
    <property type="term" value="F:pyridoxal phosphate binding"/>
    <property type="evidence" value="ECO:0007669"/>
    <property type="project" value="InterPro"/>
</dbReference>
<evidence type="ECO:0000256" key="1">
    <source>
        <dbReference type="SAM" id="Phobius"/>
    </source>
</evidence>
<evidence type="ECO:0000259" key="2">
    <source>
        <dbReference type="PROSITE" id="PS51340"/>
    </source>
</evidence>
<evidence type="ECO:0000313" key="4">
    <source>
        <dbReference type="Proteomes" id="UP000807342"/>
    </source>
</evidence>
<proteinExistence type="predicted"/>
<keyword evidence="1" id="KW-0472">Membrane</keyword>
<dbReference type="PROSITE" id="PS51340">
    <property type="entry name" value="MOSC"/>
    <property type="match status" value="1"/>
</dbReference>
<dbReference type="SUPFAM" id="SSF50800">
    <property type="entry name" value="PK beta-barrel domain-like"/>
    <property type="match status" value="1"/>
</dbReference>
<dbReference type="GO" id="GO:0030151">
    <property type="term" value="F:molybdenum ion binding"/>
    <property type="evidence" value="ECO:0007669"/>
    <property type="project" value="InterPro"/>
</dbReference>
<dbReference type="EMBL" id="MU151058">
    <property type="protein sequence ID" value="KAF9453900.1"/>
    <property type="molecule type" value="Genomic_DNA"/>
</dbReference>
<evidence type="ECO:0000313" key="3">
    <source>
        <dbReference type="EMBL" id="KAF9453900.1"/>
    </source>
</evidence>
<gene>
    <name evidence="3" type="ORF">P691DRAFT_755255</name>
</gene>
<dbReference type="InterPro" id="IPR011037">
    <property type="entry name" value="Pyrv_Knase-like_insert_dom_sf"/>
</dbReference>
<accession>A0A9P5XN97</accession>
<sequence>MTLSNSDTFLSGLWGGKPEVLLYTGLATITAAALLFVTFNRRASGASTKTETPRKSIPRSGNMPPKVGTVKVSKILVHPIKSCRGTSVQSARYTPQGVENDRQWCVIDAEKNKILTAREVPKLVLVKPLIQVDESSPEGGSLVVTFPEDSGCESFSIPLRPNKEILGTWTLLTDVTIWPGYAPVDGYICQSSAKGVSSPSDILSKYIGQPAHLLYKGPLPRSIDATYEFPDLKATAHFQDMYPLLLCSEENAQAVEEQIRPLVGTQGIDRRWEDSRILIERFRPNIVVKGAGAFAEDGWEEISIGSEAAPGITLVSKCTRCLLPNVDPETGLRDAAVPYKVIMKFRKGIDPVEKMKPCIGCNGVPDAEGEVKVGDDIYVKKMW</sequence>
<dbReference type="SUPFAM" id="SSF141673">
    <property type="entry name" value="MOSC N-terminal domain-like"/>
    <property type="match status" value="1"/>
</dbReference>
<keyword evidence="4" id="KW-1185">Reference proteome</keyword>
<dbReference type="Pfam" id="PF03473">
    <property type="entry name" value="MOSC"/>
    <property type="match status" value="1"/>
</dbReference>
<dbReference type="OrthoDB" id="27652at2759"/>
<dbReference type="InterPro" id="IPR005302">
    <property type="entry name" value="MoCF_Sase_C"/>
</dbReference>
<feature type="domain" description="MOSC" evidence="2">
    <location>
        <begin position="217"/>
        <end position="380"/>
    </location>
</feature>
<dbReference type="Pfam" id="PF03476">
    <property type="entry name" value="MOSC_N"/>
    <property type="match status" value="1"/>
</dbReference>
<reference evidence="3" key="1">
    <citation type="submission" date="2020-11" db="EMBL/GenBank/DDBJ databases">
        <authorList>
            <consortium name="DOE Joint Genome Institute"/>
            <person name="Ahrendt S."/>
            <person name="Riley R."/>
            <person name="Andreopoulos W."/>
            <person name="Labutti K."/>
            <person name="Pangilinan J."/>
            <person name="Ruiz-Duenas F.J."/>
            <person name="Barrasa J.M."/>
            <person name="Sanchez-Garcia M."/>
            <person name="Camarero S."/>
            <person name="Miyauchi S."/>
            <person name="Serrano A."/>
            <person name="Linde D."/>
            <person name="Babiker R."/>
            <person name="Drula E."/>
            <person name="Ayuso-Fernandez I."/>
            <person name="Pacheco R."/>
            <person name="Padilla G."/>
            <person name="Ferreira P."/>
            <person name="Barriuso J."/>
            <person name="Kellner H."/>
            <person name="Castanera R."/>
            <person name="Alfaro M."/>
            <person name="Ramirez L."/>
            <person name="Pisabarro A.G."/>
            <person name="Kuo A."/>
            <person name="Tritt A."/>
            <person name="Lipzen A."/>
            <person name="He G."/>
            <person name="Yan M."/>
            <person name="Ng V."/>
            <person name="Cullen D."/>
            <person name="Martin F."/>
            <person name="Rosso M.-N."/>
            <person name="Henrissat B."/>
            <person name="Hibbett D."/>
            <person name="Martinez A.T."/>
            <person name="Grigoriev I.V."/>
        </authorList>
    </citation>
    <scope>NUCLEOTIDE SEQUENCE</scope>
    <source>
        <strain evidence="3">MF-IS2</strain>
    </source>
</reference>